<sequence length="1638" mass="183622">MKKKLRLIATILLISMIFPVFSGIIQPVFAADLQDIKVTYSESTATATISWRAVPNVDNGKLVYHVPNGTGTGVTEVEVPIDITKNSLSITKIKKDIIYDFSLELIDDSGTAYVGNKYFLAGTTVTAANVDQQAEKMDGGGMETGIYPAVKLSWNMPKVYFGGDMVNADAVPAIFNANQIYFKFKIQLDTMLKDVVVKKLSPASSDYKVSIDDGTKYDVKYNSATGKFEFYLLGRKDSDTEIAAMPTPKGIPAGDLGCVLPYQELYPSTIYRISMITIFDEGTGDDSGVVTGITQSPIDLDYICTSVRFQLTKDTLGNLYVRVFRVNQKGIALLNLTYDIQTSYGGSWRPSENVINDRDLGTDPAPIIDIIKGENNPVKYRIVVIENRIQSPVMEYNMQDDLVKPPVPNNILTNVELEYPTSATTVKETSSKVTITWDYPGDELWNQIKDQNYYFHFNLSLAEDPVSSPQKLMVDGQEKFFEIKYRDVKSVNANRIEVDKSGSRPRLKYVMDGYELFKGVENEDLDGDGNWDTFPLPNLEPANAYQGEQPYPNYLLPNKTYYLQMYTSTKEQKDVGYVVGDSFSEKSLITSFTTLSPASRDISIPKFLQLVETTVIPSDSAIPKEASAKIRFDQIKMNDADWKNYTPEPVQGQDAVYYDLYMSTSPDTSTFIKIASTQDPAVTELPDDVKFTVEVDNNNVTWVYATINKFSGINEHFFGGSLAPNSTYYFMVKVRLVMVNSEPKESIKSALLPVTIPRGEPTTPDDSEKKPQAPEDFAIAVDKNGDLMLTGQSVTFEWTIRDSDSAYNLIATSSRVAPDATLAAGGSILSDPTYISFITAFGNKGNDGDGTNLIMNPNIDPLPAKFEIIPGTRPGTSKCRYTIDTWLFPNKVYYFSLRSENEDAGNNIKSSVWISIPVTTTLIESPTMLQVVNDCALAFNWYGTLPTQNYQIRLKPVGEIDYTVLTKSQYTIVQDSRYYNYARTTKDIKLKPDTPYNIQVVTRVNGVESVIDIVKYSSNGYYETRDDYHEIDVRWQGIAMDPYTEFEIAIKTEDDADYTVLDNSEDLEQYVDVSTHTYPYYIEKSINNLSSSYFTYNARIKSVEVTLPDGTKEHKPLKANTKYYIKVRTKKTDAINFEAVARSKYAGPVDTRTEFNQDDYDDEDDNTNITDKFLDMLDKLEENVYWEVDKATGSMNKIYVKDERIVNILESPGNYTFTIDISQSPGYVNSDEIYLAKSVLNAMKSTNKSVIIKTREIEYTIRPETFDLENMEEFKKAAELDRSKDVYLQLDNIQSTGVQPAGPADATAASKMNSLSAQVVASSATSTAIKDMIKNKLYNDKTGIIQKKLDVLKNPNNSKTKGDEQKVNEYLLQLIDEIKSELSYYIEDTINGTGYSNGLFIQKYSITKFSSPMAVKMEYKGSTLANPYVLYSGSGNWQKLSQNIKRETGFLNYVVTGTGKYMIFSGKDVVSAIADDNPAKEYITRLAANYDLASVFPGADNSFNTKLTVTVREAVLFYELISESRVDSQKNVKDKAKVYGIDKIINTTNLNRNITKQETAAVIIKLYCQKTGADYGLLKVSYNKLIKDDSGITDKYAIPVYACLQMDIMSLDSNSKFNPSNTVSRAEFTMAVEKMLES</sequence>
<dbReference type="InterPro" id="IPR001119">
    <property type="entry name" value="SLH_dom"/>
</dbReference>
<reference evidence="3 4" key="1">
    <citation type="journal article" date="2013" name="Genome Announc.">
        <title>Draft Genome Sequence of the Cellulolytic, Mesophilic, Anaerobic Bacterium Clostridium termitidis Strain CT1112 (DSM 5398).</title>
        <authorList>
            <person name="Lal S."/>
            <person name="Ramachandran U."/>
            <person name="Zhang X."/>
            <person name="Munir R."/>
            <person name="Sparling R."/>
            <person name="Levin D.B."/>
        </authorList>
    </citation>
    <scope>NUCLEOTIDE SEQUENCE [LARGE SCALE GENOMIC DNA]</scope>
    <source>
        <strain evidence="3 4">CT1112</strain>
    </source>
</reference>
<dbReference type="PATRIC" id="fig|1195236.3.peg.2304"/>
<keyword evidence="4" id="KW-1185">Reference proteome</keyword>
<dbReference type="EMBL" id="AORV01000031">
    <property type="protein sequence ID" value="EMS72057.1"/>
    <property type="molecule type" value="Genomic_DNA"/>
</dbReference>
<proteinExistence type="predicted"/>
<evidence type="ECO:0000259" key="2">
    <source>
        <dbReference type="PROSITE" id="PS51272"/>
    </source>
</evidence>
<keyword evidence="1" id="KW-0677">Repeat</keyword>
<dbReference type="Proteomes" id="UP000014155">
    <property type="component" value="Unassembled WGS sequence"/>
</dbReference>
<evidence type="ECO:0000313" key="4">
    <source>
        <dbReference type="Proteomes" id="UP000014155"/>
    </source>
</evidence>
<feature type="domain" description="SLH" evidence="2">
    <location>
        <begin position="1583"/>
        <end position="1638"/>
    </location>
</feature>
<dbReference type="STRING" id="1195236.CTER_2003"/>
<organism evidence="3 4">
    <name type="scientific">Ruminiclostridium cellobioparum subsp. termitidis CT1112</name>
    <dbReference type="NCBI Taxonomy" id="1195236"/>
    <lineage>
        <taxon>Bacteria</taxon>
        <taxon>Bacillati</taxon>
        <taxon>Bacillota</taxon>
        <taxon>Clostridia</taxon>
        <taxon>Eubacteriales</taxon>
        <taxon>Oscillospiraceae</taxon>
        <taxon>Ruminiclostridium</taxon>
    </lineage>
</organism>
<protein>
    <submittedName>
        <fullName evidence="3">S-layer protein</fullName>
    </submittedName>
</protein>
<dbReference type="Pfam" id="PF00395">
    <property type="entry name" value="SLH"/>
    <property type="match status" value="1"/>
</dbReference>
<accession>S0FJT4</accession>
<dbReference type="RefSeq" id="WP_004625570.1">
    <property type="nucleotide sequence ID" value="NZ_AORV01000031.1"/>
</dbReference>
<dbReference type="eggNOG" id="ENOG502ZAGM">
    <property type="taxonomic scope" value="Bacteria"/>
</dbReference>
<gene>
    <name evidence="3" type="ORF">CTER_2003</name>
</gene>
<dbReference type="PROSITE" id="PS51272">
    <property type="entry name" value="SLH"/>
    <property type="match status" value="1"/>
</dbReference>
<evidence type="ECO:0000256" key="1">
    <source>
        <dbReference type="ARBA" id="ARBA00022737"/>
    </source>
</evidence>
<name>S0FJT4_RUMCE</name>
<comment type="caution">
    <text evidence="3">The sequence shown here is derived from an EMBL/GenBank/DDBJ whole genome shotgun (WGS) entry which is preliminary data.</text>
</comment>
<evidence type="ECO:0000313" key="3">
    <source>
        <dbReference type="EMBL" id="EMS72057.1"/>
    </source>
</evidence>